<dbReference type="GO" id="GO:0005886">
    <property type="term" value="C:plasma membrane"/>
    <property type="evidence" value="ECO:0000318"/>
    <property type="project" value="GO_Central"/>
</dbReference>
<dbReference type="OrthoDB" id="6021021at2759"/>
<reference evidence="14" key="3">
    <citation type="submission" date="2015-06" db="UniProtKB">
        <authorList>
            <consortium name="EnsemblMetazoa"/>
        </authorList>
    </citation>
    <scope>IDENTIFICATION</scope>
</reference>
<reference evidence="15" key="1">
    <citation type="submission" date="2012-12" db="EMBL/GenBank/DDBJ databases">
        <authorList>
            <person name="Hellsten U."/>
            <person name="Grimwood J."/>
            <person name="Chapman J.A."/>
            <person name="Shapiro H."/>
            <person name="Aerts A."/>
            <person name="Otillar R.P."/>
            <person name="Terry A.Y."/>
            <person name="Boore J.L."/>
            <person name="Simakov O."/>
            <person name="Marletaz F."/>
            <person name="Cho S.-J."/>
            <person name="Edsinger-Gonzales E."/>
            <person name="Havlak P."/>
            <person name="Kuo D.-H."/>
            <person name="Larsson T."/>
            <person name="Lv J."/>
            <person name="Arendt D."/>
            <person name="Savage R."/>
            <person name="Osoegawa K."/>
            <person name="de Jong P."/>
            <person name="Lindberg D.R."/>
            <person name="Seaver E.C."/>
            <person name="Weisblat D.A."/>
            <person name="Putnam N.H."/>
            <person name="Grigoriev I.V."/>
            <person name="Rokhsar D.S."/>
        </authorList>
    </citation>
    <scope>NUCLEOTIDE SEQUENCE</scope>
</reference>
<name>T1FHL8_HELRO</name>
<reference evidence="13 15" key="2">
    <citation type="journal article" date="2013" name="Nature">
        <title>Insights into bilaterian evolution from three spiralian genomes.</title>
        <authorList>
            <person name="Simakov O."/>
            <person name="Marletaz F."/>
            <person name="Cho S.J."/>
            <person name="Edsinger-Gonzales E."/>
            <person name="Havlak P."/>
            <person name="Hellsten U."/>
            <person name="Kuo D.H."/>
            <person name="Larsson T."/>
            <person name="Lv J."/>
            <person name="Arendt D."/>
            <person name="Savage R."/>
            <person name="Osoegawa K."/>
            <person name="de Jong P."/>
            <person name="Grimwood J."/>
            <person name="Chapman J.A."/>
            <person name="Shapiro H."/>
            <person name="Aerts A."/>
            <person name="Otillar R.P."/>
            <person name="Terry A.Y."/>
            <person name="Boore J.L."/>
            <person name="Grigoriev I.V."/>
            <person name="Lindberg D.R."/>
            <person name="Seaver E.C."/>
            <person name="Weisblat D.A."/>
            <person name="Putnam N.H."/>
            <person name="Rokhsar D.S."/>
        </authorList>
    </citation>
    <scope>NUCLEOTIDE SEQUENCE</scope>
</reference>
<keyword evidence="4 11" id="KW-0812">Transmembrane</keyword>
<dbReference type="Gene3D" id="2.60.470.10">
    <property type="entry name" value="Acid-sensing ion channels like domains"/>
    <property type="match status" value="1"/>
</dbReference>
<keyword evidence="15" id="KW-1185">Reference proteome</keyword>
<feature type="transmembrane region" description="Helical" evidence="12">
    <location>
        <begin position="38"/>
        <end position="55"/>
    </location>
</feature>
<dbReference type="KEGG" id="hro:HELRODRAFT_182019"/>
<evidence type="ECO:0000256" key="3">
    <source>
        <dbReference type="ARBA" id="ARBA00022461"/>
    </source>
</evidence>
<proteinExistence type="inferred from homology"/>
<evidence type="ECO:0000313" key="15">
    <source>
        <dbReference type="Proteomes" id="UP000015101"/>
    </source>
</evidence>
<dbReference type="Proteomes" id="UP000015101">
    <property type="component" value="Unassembled WGS sequence"/>
</dbReference>
<dbReference type="AlphaFoldDB" id="T1FHL8"/>
<organism evidence="14 15">
    <name type="scientific">Helobdella robusta</name>
    <name type="common">Californian leech</name>
    <dbReference type="NCBI Taxonomy" id="6412"/>
    <lineage>
        <taxon>Eukaryota</taxon>
        <taxon>Metazoa</taxon>
        <taxon>Spiralia</taxon>
        <taxon>Lophotrochozoa</taxon>
        <taxon>Annelida</taxon>
        <taxon>Clitellata</taxon>
        <taxon>Hirudinea</taxon>
        <taxon>Rhynchobdellida</taxon>
        <taxon>Glossiphoniidae</taxon>
        <taxon>Helobdella</taxon>
    </lineage>
</organism>
<sequence>MYLKMFQKLKAELLKYSENTTVRGIPKFIKSQEIFPKVLWLSFFLSSTAALIYMLRNLFTDYYSYPIATVTGEKTGQSITFPDITICNLNPFSEGEPEELSIENYLKLVAKYKKKWLNLSNLTNTSVDDDSDDYSHIVNYKQVIKEITDELSTVSGYLINLSKILPKPEDCPSLVVDCNVFGTDWFETKDLCTNKNFTRNWNANYRTCYTLQMSELKISGNYYIRGLSLLLNVGPPNFIKLPYKASLTNSQARGVQVSVHSPGTPADLKRGFSVAPGTENIVEVTQTDRKLTDKPHNKLGCTIEKTLTGYSSKNYARELCVEYCEQNIIKKFFRCVSRFLSVPEKFFDTVMCGNLSHYSKLNESTTDDIDSEYLATLNFILSQFFTKIKKHGYEYSGDECRLKCLLPCEETIYSTKVTSATWPQPSFELDLFQKYFIDDNDCMNNPKVKSRYINYYNRHMDEREDHNSFSNLTQIRESLLEIKFVMPQNSPHFQTDKPVYTADMMIGSVGGILSLWMGITVASAVEIMELLYFLLKCIFEQKLNKAAKETELN</sequence>
<keyword evidence="3 11" id="KW-0894">Sodium channel</keyword>
<protein>
    <submittedName>
        <fullName evidence="13 14">Uncharacterized protein</fullName>
    </submittedName>
</protein>
<evidence type="ECO:0000256" key="5">
    <source>
        <dbReference type="ARBA" id="ARBA00022989"/>
    </source>
</evidence>
<keyword evidence="10 11" id="KW-0407">Ion channel</keyword>
<keyword evidence="2 11" id="KW-0813">Transport</keyword>
<dbReference type="PRINTS" id="PR01078">
    <property type="entry name" value="AMINACHANNEL"/>
</dbReference>
<dbReference type="Gene3D" id="1.10.287.770">
    <property type="entry name" value="YojJ-like"/>
    <property type="match status" value="1"/>
</dbReference>
<gene>
    <name evidence="14" type="primary">20208317</name>
    <name evidence="13" type="ORF">HELRODRAFT_182019</name>
</gene>
<dbReference type="GO" id="GO:0015280">
    <property type="term" value="F:ligand-gated sodium channel activity"/>
    <property type="evidence" value="ECO:0000318"/>
    <property type="project" value="GO_Central"/>
</dbReference>
<evidence type="ECO:0000256" key="6">
    <source>
        <dbReference type="ARBA" id="ARBA00023053"/>
    </source>
</evidence>
<dbReference type="eggNOG" id="KOG4294">
    <property type="taxonomic scope" value="Eukaryota"/>
</dbReference>
<dbReference type="CTD" id="20208317"/>
<evidence type="ECO:0000256" key="9">
    <source>
        <dbReference type="ARBA" id="ARBA00023201"/>
    </source>
</evidence>
<comment type="similarity">
    <text evidence="11">Belongs to the amiloride-sensitive sodium channel (TC 1.A.6) family.</text>
</comment>
<evidence type="ECO:0000256" key="2">
    <source>
        <dbReference type="ARBA" id="ARBA00022448"/>
    </source>
</evidence>
<evidence type="ECO:0000256" key="10">
    <source>
        <dbReference type="ARBA" id="ARBA00023303"/>
    </source>
</evidence>
<evidence type="ECO:0000256" key="1">
    <source>
        <dbReference type="ARBA" id="ARBA00004141"/>
    </source>
</evidence>
<feature type="transmembrane region" description="Helical" evidence="12">
    <location>
        <begin position="513"/>
        <end position="535"/>
    </location>
</feature>
<dbReference type="EnsemblMetazoa" id="HelroT182019">
    <property type="protein sequence ID" value="HelroP182019"/>
    <property type="gene ID" value="HelroG182019"/>
</dbReference>
<evidence type="ECO:0000256" key="7">
    <source>
        <dbReference type="ARBA" id="ARBA00023065"/>
    </source>
</evidence>
<dbReference type="HOGENOM" id="CLU_020415_2_0_1"/>
<dbReference type="PANTHER" id="PTHR11690:SF248">
    <property type="entry name" value="PICKPOCKET 17, ISOFORM A"/>
    <property type="match status" value="1"/>
</dbReference>
<comment type="subcellular location">
    <subcellularLocation>
        <location evidence="1">Membrane</location>
        <topology evidence="1">Multi-pass membrane protein</topology>
    </subcellularLocation>
</comment>
<evidence type="ECO:0000256" key="12">
    <source>
        <dbReference type="SAM" id="Phobius"/>
    </source>
</evidence>
<dbReference type="GO" id="GO:0035725">
    <property type="term" value="P:sodium ion transmembrane transport"/>
    <property type="evidence" value="ECO:0000318"/>
    <property type="project" value="GO_Central"/>
</dbReference>
<dbReference type="Pfam" id="PF00858">
    <property type="entry name" value="ASC"/>
    <property type="match status" value="1"/>
</dbReference>
<evidence type="ECO:0000256" key="4">
    <source>
        <dbReference type="ARBA" id="ARBA00022692"/>
    </source>
</evidence>
<keyword evidence="6" id="KW-0915">Sodium</keyword>
<dbReference type="EMBL" id="KB097694">
    <property type="protein sequence ID" value="ESN91844.1"/>
    <property type="molecule type" value="Genomic_DNA"/>
</dbReference>
<dbReference type="InterPro" id="IPR001873">
    <property type="entry name" value="ENaC"/>
</dbReference>
<dbReference type="PANTHER" id="PTHR11690">
    <property type="entry name" value="AMILORIDE-SENSITIVE SODIUM CHANNEL-RELATED"/>
    <property type="match status" value="1"/>
</dbReference>
<evidence type="ECO:0000313" key="13">
    <source>
        <dbReference type="EMBL" id="ESN91844.1"/>
    </source>
</evidence>
<accession>T1FHL8</accession>
<keyword evidence="7 11" id="KW-0406">Ion transport</keyword>
<evidence type="ECO:0000256" key="11">
    <source>
        <dbReference type="RuleBase" id="RU000679"/>
    </source>
</evidence>
<evidence type="ECO:0000256" key="8">
    <source>
        <dbReference type="ARBA" id="ARBA00023136"/>
    </source>
</evidence>
<dbReference type="EMBL" id="AMQM01007934">
    <property type="status" value="NOT_ANNOTATED_CDS"/>
    <property type="molecule type" value="Genomic_DNA"/>
</dbReference>
<keyword evidence="9 11" id="KW-0739">Sodium transport</keyword>
<keyword evidence="8 12" id="KW-0472">Membrane</keyword>
<dbReference type="InParanoid" id="T1FHL8"/>
<keyword evidence="5 12" id="KW-1133">Transmembrane helix</keyword>
<dbReference type="RefSeq" id="XP_009030030.1">
    <property type="nucleotide sequence ID" value="XM_009031782.1"/>
</dbReference>
<dbReference type="GeneID" id="20208317"/>
<evidence type="ECO:0000313" key="14">
    <source>
        <dbReference type="EnsemblMetazoa" id="HelroP182019"/>
    </source>
</evidence>